<feature type="binding site" description="axial binding residue" evidence="14">
    <location>
        <position position="139"/>
    </location>
    <ligand>
        <name>heme</name>
        <dbReference type="ChEBI" id="CHEBI:30413"/>
        <label>3</label>
    </ligand>
    <ligandPart>
        <name>Fe</name>
        <dbReference type="ChEBI" id="CHEBI:18248"/>
    </ligandPart>
</feature>
<evidence type="ECO:0000256" key="10">
    <source>
        <dbReference type="ARBA" id="ARBA00023004"/>
    </source>
</evidence>
<accession>A0A450UTJ1</accession>
<dbReference type="PIRSF" id="PIRSF000013">
    <property type="entry name" value="4_hem_cytochrm_NapC"/>
    <property type="match status" value="1"/>
</dbReference>
<feature type="binding site" description="axial binding residue" evidence="14">
    <location>
        <position position="52"/>
    </location>
    <ligand>
        <name>heme</name>
        <dbReference type="ChEBI" id="CHEBI:30413"/>
        <label>1</label>
    </ligand>
    <ligandPart>
        <name>Fe</name>
        <dbReference type="ChEBI" id="CHEBI:18248"/>
    </ligandPart>
</feature>
<keyword evidence="7 12" id="KW-0479">Metal-binding</keyword>
<proteinExistence type="inferred from homology"/>
<feature type="binding site" description="covalent" evidence="13">
    <location>
        <position position="75"/>
    </location>
    <ligand>
        <name>heme</name>
        <dbReference type="ChEBI" id="CHEBI:30413"/>
        <label>2</label>
    </ligand>
</feature>
<organism evidence="18">
    <name type="scientific">Candidatus Kentrum eta</name>
    <dbReference type="NCBI Taxonomy" id="2126337"/>
    <lineage>
        <taxon>Bacteria</taxon>
        <taxon>Pseudomonadati</taxon>
        <taxon>Pseudomonadota</taxon>
        <taxon>Gammaproteobacteria</taxon>
        <taxon>Candidatus Kentrum</taxon>
    </lineage>
</organism>
<evidence type="ECO:0000313" key="17">
    <source>
        <dbReference type="EMBL" id="VFJ95086.1"/>
    </source>
</evidence>
<dbReference type="FunFam" id="1.10.3820.10:FF:000001">
    <property type="entry name" value="Cytochrome c-type protein"/>
    <property type="match status" value="1"/>
</dbReference>
<keyword evidence="3 12" id="KW-0813">Transport</keyword>
<feature type="binding site" description="covalent" evidence="13">
    <location>
        <position position="78"/>
    </location>
    <ligand>
        <name>heme</name>
        <dbReference type="ChEBI" id="CHEBI:30413"/>
        <label>2</label>
    </ligand>
</feature>
<dbReference type="EMBL" id="CAADFJ010000079">
    <property type="protein sequence ID" value="VFK01995.1"/>
    <property type="molecule type" value="Genomic_DNA"/>
</dbReference>
<keyword evidence="9 15" id="KW-1133">Transmembrane helix</keyword>
<keyword evidence="5 12" id="KW-0349">Heme</keyword>
<evidence type="ECO:0000256" key="4">
    <source>
        <dbReference type="ARBA" id="ARBA00022475"/>
    </source>
</evidence>
<evidence type="ECO:0000256" key="14">
    <source>
        <dbReference type="PIRSR" id="PIRSR000013-2"/>
    </source>
</evidence>
<feature type="binding site" description="covalent" evidence="13">
    <location>
        <position position="46"/>
    </location>
    <ligand>
        <name>heme</name>
        <dbReference type="ChEBI" id="CHEBI:30413"/>
        <label>1</label>
    </ligand>
</feature>
<feature type="binding site" description="axial binding residue" evidence="14">
    <location>
        <position position="171"/>
    </location>
    <ligand>
        <name>heme</name>
        <dbReference type="ChEBI" id="CHEBI:30413"/>
        <label>4</label>
    </ligand>
    <ligandPart>
        <name>Fe</name>
        <dbReference type="ChEBI" id="CHEBI:18248"/>
    </ligandPart>
</feature>
<dbReference type="GO" id="GO:0005886">
    <property type="term" value="C:plasma membrane"/>
    <property type="evidence" value="ECO:0007669"/>
    <property type="project" value="UniProtKB-SubCell"/>
</dbReference>
<dbReference type="AlphaFoldDB" id="A0A450UTJ1"/>
<evidence type="ECO:0000256" key="1">
    <source>
        <dbReference type="ARBA" id="ARBA00004162"/>
    </source>
</evidence>
<dbReference type="InterPro" id="IPR036280">
    <property type="entry name" value="Multihaem_cyt_sf"/>
</dbReference>
<dbReference type="Gene3D" id="1.10.3820.10">
    <property type="entry name" value="Di-heme elbow motif domain"/>
    <property type="match status" value="1"/>
</dbReference>
<evidence type="ECO:0000256" key="5">
    <source>
        <dbReference type="ARBA" id="ARBA00022617"/>
    </source>
</evidence>
<dbReference type="EMBL" id="CAADFI010000082">
    <property type="protein sequence ID" value="VFJ95806.1"/>
    <property type="molecule type" value="Genomic_DNA"/>
</dbReference>
<feature type="binding site" description="covalent" evidence="13">
    <location>
        <position position="167"/>
    </location>
    <ligand>
        <name>heme</name>
        <dbReference type="ChEBI" id="CHEBI:30413"/>
        <label>4</label>
    </ligand>
</feature>
<keyword evidence="11 15" id="KW-0472">Membrane</keyword>
<keyword evidence="6 15" id="KW-0812">Transmembrane</keyword>
<dbReference type="SUPFAM" id="SSF48695">
    <property type="entry name" value="Multiheme cytochromes"/>
    <property type="match status" value="1"/>
</dbReference>
<comment type="cofactor">
    <cofactor evidence="13">
        <name>heme</name>
        <dbReference type="ChEBI" id="CHEBI:30413"/>
    </cofactor>
    <text evidence="13">Binds 4 heme groups per subunit.</text>
</comment>
<feature type="binding site" evidence="13">
    <location>
        <position position="97"/>
    </location>
    <ligand>
        <name>a menaquinol</name>
        <dbReference type="ChEBI" id="CHEBI:18151"/>
    </ligand>
</feature>
<evidence type="ECO:0000259" key="16">
    <source>
        <dbReference type="Pfam" id="PF03264"/>
    </source>
</evidence>
<dbReference type="GO" id="GO:0009055">
    <property type="term" value="F:electron transfer activity"/>
    <property type="evidence" value="ECO:0007669"/>
    <property type="project" value="TreeGrafter"/>
</dbReference>
<evidence type="ECO:0000256" key="12">
    <source>
        <dbReference type="PIRNR" id="PIRNR000013"/>
    </source>
</evidence>
<sequence length="185" mass="20893">MANSDTEKGHAILKKVIVFGVVFAAGITFAGTFGYALKLSDQEEFCISCHSMGMVFQEYRESLHYKNASGVSATCSDCHVPKEFWPKIGAKLLAYKDVLHEFLGTIDTREKLDEHRWDMANRVWDRMRATGSRECLACHSFEKMDLSEQDRSARRKHGLAVDQDKSCIDCHQGIVHHLPDEPDVG</sequence>
<dbReference type="GO" id="GO:0019333">
    <property type="term" value="P:denitrification pathway"/>
    <property type="evidence" value="ECO:0007669"/>
    <property type="project" value="InterPro"/>
</dbReference>
<evidence type="ECO:0000313" key="18">
    <source>
        <dbReference type="EMBL" id="VFJ95806.1"/>
    </source>
</evidence>
<dbReference type="EMBL" id="CAADFG010000082">
    <property type="protein sequence ID" value="VFJ95086.1"/>
    <property type="molecule type" value="Genomic_DNA"/>
</dbReference>
<evidence type="ECO:0000256" key="11">
    <source>
        <dbReference type="ARBA" id="ARBA00023136"/>
    </source>
</evidence>
<dbReference type="InterPro" id="IPR051174">
    <property type="entry name" value="Cytochrome_c-type_ET"/>
</dbReference>
<dbReference type="GO" id="GO:0009061">
    <property type="term" value="P:anaerobic respiration"/>
    <property type="evidence" value="ECO:0007669"/>
    <property type="project" value="TreeGrafter"/>
</dbReference>
<feature type="binding site" description="covalent" evidence="13">
    <location>
        <position position="138"/>
    </location>
    <ligand>
        <name>heme</name>
        <dbReference type="ChEBI" id="CHEBI:30413"/>
        <label>3</label>
    </ligand>
</feature>
<gene>
    <name evidence="17" type="ORF">BECKH772A_GA0070896_100821</name>
    <name evidence="18" type="ORF">BECKH772B_GA0070898_100821</name>
    <name evidence="19" type="ORF">BECKH772C_GA0070978_100791</name>
</gene>
<protein>
    <recommendedName>
        <fullName evidence="12">Cytochrome c-type protein</fullName>
    </recommendedName>
</protein>
<feature type="binding site" description="axial binding residue" evidence="14">
    <location>
        <position position="79"/>
    </location>
    <ligand>
        <name>heme</name>
        <dbReference type="ChEBI" id="CHEBI:30413"/>
        <label>2</label>
    </ligand>
    <ligandPart>
        <name>Fe</name>
        <dbReference type="ChEBI" id="CHEBI:18248"/>
    </ligandPart>
</feature>
<feature type="binding site" description="axial binding residue" evidence="14">
    <location>
        <position position="176"/>
    </location>
    <ligand>
        <name>heme</name>
        <dbReference type="ChEBI" id="CHEBI:30413"/>
        <label>2</label>
    </ligand>
    <ligandPart>
        <name>Fe</name>
        <dbReference type="ChEBI" id="CHEBI:18248"/>
    </ligandPart>
</feature>
<reference evidence="18" key="1">
    <citation type="submission" date="2019-02" db="EMBL/GenBank/DDBJ databases">
        <authorList>
            <person name="Gruber-Vodicka R. H."/>
            <person name="Seah K. B. B."/>
        </authorList>
    </citation>
    <scope>NUCLEOTIDE SEQUENCE</scope>
    <source>
        <strain evidence="19">BECK_SA2B12</strain>
        <strain evidence="17">BECK_SA2B15</strain>
        <strain evidence="18">BECK_SA2B20</strain>
    </source>
</reference>
<feature type="binding site" description="covalent" evidence="13">
    <location>
        <position position="135"/>
    </location>
    <ligand>
        <name>heme</name>
        <dbReference type="ChEBI" id="CHEBI:30413"/>
        <label>3</label>
    </ligand>
</feature>
<keyword evidence="4" id="KW-1003">Cell membrane</keyword>
<keyword evidence="8 12" id="KW-0249">Electron transport</keyword>
<feature type="binding site" description="axial binding residue" evidence="14">
    <location>
        <position position="97"/>
    </location>
    <ligand>
        <name>heme</name>
        <dbReference type="ChEBI" id="CHEBI:30413"/>
        <label>1</label>
    </ligand>
    <ligandPart>
        <name>Fe</name>
        <dbReference type="ChEBI" id="CHEBI:18248"/>
    </ligandPart>
</feature>
<evidence type="ECO:0000256" key="6">
    <source>
        <dbReference type="ARBA" id="ARBA00022692"/>
    </source>
</evidence>
<comment type="similarity">
    <text evidence="2">Belongs to the NapC/NirT/NrfH family.</text>
</comment>
<evidence type="ECO:0000256" key="3">
    <source>
        <dbReference type="ARBA" id="ARBA00022448"/>
    </source>
</evidence>
<evidence type="ECO:0000256" key="15">
    <source>
        <dbReference type="SAM" id="Phobius"/>
    </source>
</evidence>
<evidence type="ECO:0000256" key="2">
    <source>
        <dbReference type="ARBA" id="ARBA00007395"/>
    </source>
</evidence>
<evidence type="ECO:0000256" key="7">
    <source>
        <dbReference type="ARBA" id="ARBA00022723"/>
    </source>
</evidence>
<dbReference type="InterPro" id="IPR024717">
    <property type="entry name" value="NapC/NirT/NrfH"/>
</dbReference>
<name>A0A450UTJ1_9GAMM</name>
<feature type="transmembrane region" description="Helical" evidence="15">
    <location>
        <begin position="12"/>
        <end position="37"/>
    </location>
</feature>
<evidence type="ECO:0000256" key="13">
    <source>
        <dbReference type="PIRSR" id="PIRSR000013-1"/>
    </source>
</evidence>
<comment type="PTM">
    <text evidence="12">Binds 4 heme groups per subunit.</text>
</comment>
<dbReference type="Pfam" id="PF03264">
    <property type="entry name" value="Cytochrom_NNT"/>
    <property type="match status" value="1"/>
</dbReference>
<comment type="subcellular location">
    <subcellularLocation>
        <location evidence="1">Cell membrane</location>
        <topology evidence="1">Single-pass membrane protein</topology>
    </subcellularLocation>
</comment>
<feature type="binding site" description="covalent" evidence="13">
    <location>
        <position position="170"/>
    </location>
    <ligand>
        <name>heme</name>
        <dbReference type="ChEBI" id="CHEBI:30413"/>
        <label>4</label>
    </ligand>
</feature>
<dbReference type="GO" id="GO:0046872">
    <property type="term" value="F:metal ion binding"/>
    <property type="evidence" value="ECO:0007669"/>
    <property type="project" value="UniProtKB-KW"/>
</dbReference>
<keyword evidence="10 12" id="KW-0408">Iron</keyword>
<dbReference type="PANTHER" id="PTHR30333">
    <property type="entry name" value="CYTOCHROME C-TYPE PROTEIN"/>
    <property type="match status" value="1"/>
</dbReference>
<evidence type="ECO:0000313" key="19">
    <source>
        <dbReference type="EMBL" id="VFK01995.1"/>
    </source>
</evidence>
<dbReference type="GO" id="GO:0020037">
    <property type="term" value="F:heme binding"/>
    <property type="evidence" value="ECO:0007669"/>
    <property type="project" value="InterPro"/>
</dbReference>
<dbReference type="InterPro" id="IPR038266">
    <property type="entry name" value="NapC/NirT_cytc_sf"/>
</dbReference>
<feature type="domain" description="NapC/NirT cytochrome c N-terminal" evidence="16">
    <location>
        <begin position="14"/>
        <end position="180"/>
    </location>
</feature>
<dbReference type="InterPro" id="IPR005126">
    <property type="entry name" value="NapC/NirT_cyt_c_N"/>
</dbReference>
<evidence type="ECO:0000256" key="9">
    <source>
        <dbReference type="ARBA" id="ARBA00022989"/>
    </source>
</evidence>
<evidence type="ECO:0000256" key="8">
    <source>
        <dbReference type="ARBA" id="ARBA00022982"/>
    </source>
</evidence>
<dbReference type="PANTHER" id="PTHR30333:SF3">
    <property type="entry name" value="CYTOCHROME C-TYPE PROTEIN TORY"/>
    <property type="match status" value="1"/>
</dbReference>
<feature type="binding site" description="covalent" evidence="13">
    <location>
        <position position="49"/>
    </location>
    <ligand>
        <name>heme</name>
        <dbReference type="ChEBI" id="CHEBI:30413"/>
        <label>1</label>
    </ligand>
</feature>